<dbReference type="Proteomes" id="UP000178735">
    <property type="component" value="Unassembled WGS sequence"/>
</dbReference>
<gene>
    <name evidence="1" type="ORF">A2008_08635</name>
</gene>
<evidence type="ECO:0000313" key="1">
    <source>
        <dbReference type="EMBL" id="OGM03710.1"/>
    </source>
</evidence>
<dbReference type="STRING" id="1817813.A2008_08635"/>
<accession>A0A1F7WLK8</accession>
<evidence type="ECO:0000313" key="2">
    <source>
        <dbReference type="Proteomes" id="UP000178735"/>
    </source>
</evidence>
<organism evidence="1 2">
    <name type="scientific">Candidatus Wallbacteria bacterium GWC2_49_35</name>
    <dbReference type="NCBI Taxonomy" id="1817813"/>
    <lineage>
        <taxon>Bacteria</taxon>
        <taxon>Candidatus Walliibacteriota</taxon>
    </lineage>
</organism>
<sequence length="129" mass="14990">MEKKIIKIIIIVFSVLILLIILSTCFSSTDRYYEDISIGADKLPRGINEIAELDGNKRYYRIRSYGGKILTLSSHDYDGTLRVIDFEEFNAARLEYEYNDDGYLIKITKYNTSSKVVKTENYKPGRKKK</sequence>
<name>A0A1F7WLK8_9BACT</name>
<proteinExistence type="predicted"/>
<dbReference type="AlphaFoldDB" id="A0A1F7WLK8"/>
<reference evidence="1 2" key="1">
    <citation type="journal article" date="2016" name="Nat. Commun.">
        <title>Thousands of microbial genomes shed light on interconnected biogeochemical processes in an aquifer system.</title>
        <authorList>
            <person name="Anantharaman K."/>
            <person name="Brown C.T."/>
            <person name="Hug L.A."/>
            <person name="Sharon I."/>
            <person name="Castelle C.J."/>
            <person name="Probst A.J."/>
            <person name="Thomas B.C."/>
            <person name="Singh A."/>
            <person name="Wilkins M.J."/>
            <person name="Karaoz U."/>
            <person name="Brodie E.L."/>
            <person name="Williams K.H."/>
            <person name="Hubbard S.S."/>
            <person name="Banfield J.F."/>
        </authorList>
    </citation>
    <scope>NUCLEOTIDE SEQUENCE [LARGE SCALE GENOMIC DNA]</scope>
</reference>
<protein>
    <submittedName>
        <fullName evidence="1">Uncharacterized protein</fullName>
    </submittedName>
</protein>
<dbReference type="EMBL" id="MGFH01000157">
    <property type="protein sequence ID" value="OGM03710.1"/>
    <property type="molecule type" value="Genomic_DNA"/>
</dbReference>
<comment type="caution">
    <text evidence="1">The sequence shown here is derived from an EMBL/GenBank/DDBJ whole genome shotgun (WGS) entry which is preliminary data.</text>
</comment>